<keyword evidence="1" id="KW-0812">Transmembrane</keyword>
<name>A0A239LZW0_9PSED</name>
<dbReference type="Proteomes" id="UP000198309">
    <property type="component" value="Unassembled WGS sequence"/>
</dbReference>
<reference evidence="2 5" key="1">
    <citation type="submission" date="2016-10" db="EMBL/GenBank/DDBJ databases">
        <authorList>
            <person name="de Groot N.N."/>
        </authorList>
    </citation>
    <scope>NUCLEOTIDE SEQUENCE [LARGE SCALE GENOMIC DNA]</scope>
    <source>
        <strain evidence="2 5">CCM 7361</strain>
    </source>
</reference>
<dbReference type="RefSeq" id="WP_089393238.1">
    <property type="nucleotide sequence ID" value="NZ_FNEC01000003.1"/>
</dbReference>
<dbReference type="EMBL" id="FZPC01000022">
    <property type="protein sequence ID" value="SNT35179.1"/>
    <property type="molecule type" value="Genomic_DNA"/>
</dbReference>
<feature type="transmembrane region" description="Helical" evidence="1">
    <location>
        <begin position="68"/>
        <end position="88"/>
    </location>
</feature>
<keyword evidence="4" id="KW-1185">Reference proteome</keyword>
<protein>
    <submittedName>
        <fullName evidence="2">Uncharacterized protein</fullName>
    </submittedName>
</protein>
<sequence length="163" mass="17198">MNTHETAPSTAPGPHPEARLYEVWGDTIDSRHLAGAIAIGAAVSLGAFLLAERLFLGLVDSSQMARAYAMLVGILGCLAGGAISAMLFKPKRRVVEHVADAAWRERALRELEAEYGGLGELRDLPPEVLAELKEVQLYDLFAQAHGAAEKRAPAAAPAMGGAA</sequence>
<gene>
    <name evidence="2" type="ORF">SAMN05216189_1003110</name>
    <name evidence="3" type="ORF">SAMN06295949_122107</name>
</gene>
<evidence type="ECO:0000313" key="5">
    <source>
        <dbReference type="Proteomes" id="UP000199693"/>
    </source>
</evidence>
<evidence type="ECO:0000313" key="2">
    <source>
        <dbReference type="EMBL" id="SDI23478.1"/>
    </source>
</evidence>
<reference evidence="3 4" key="2">
    <citation type="submission" date="2017-06" db="EMBL/GenBank/DDBJ databases">
        <authorList>
            <person name="Varghese N."/>
            <person name="Submissions S."/>
        </authorList>
    </citation>
    <scope>NUCLEOTIDE SEQUENCE [LARGE SCALE GENOMIC DNA]</scope>
    <source>
        <strain evidence="3 4">RLD-1</strain>
    </source>
</reference>
<keyword evidence="1" id="KW-1133">Transmembrane helix</keyword>
<accession>A0A239LZW0</accession>
<evidence type="ECO:0000313" key="4">
    <source>
        <dbReference type="Proteomes" id="UP000198309"/>
    </source>
</evidence>
<dbReference type="AlphaFoldDB" id="A0A239LZW0"/>
<keyword evidence="1" id="KW-0472">Membrane</keyword>
<feature type="transmembrane region" description="Helical" evidence="1">
    <location>
        <begin position="33"/>
        <end position="56"/>
    </location>
</feature>
<dbReference type="Proteomes" id="UP000199693">
    <property type="component" value="Unassembled WGS sequence"/>
</dbReference>
<proteinExistence type="predicted"/>
<evidence type="ECO:0000256" key="1">
    <source>
        <dbReference type="SAM" id="Phobius"/>
    </source>
</evidence>
<evidence type="ECO:0000313" key="3">
    <source>
        <dbReference type="EMBL" id="SNT35179.1"/>
    </source>
</evidence>
<organism evidence="2 5">
    <name type="scientific">Pseudomonas delhiensis</name>
    <dbReference type="NCBI Taxonomy" id="366289"/>
    <lineage>
        <taxon>Bacteria</taxon>
        <taxon>Pseudomonadati</taxon>
        <taxon>Pseudomonadota</taxon>
        <taxon>Gammaproteobacteria</taxon>
        <taxon>Pseudomonadales</taxon>
        <taxon>Pseudomonadaceae</taxon>
        <taxon>Pseudomonas</taxon>
    </lineage>
</organism>
<dbReference type="EMBL" id="FNEC01000003">
    <property type="protein sequence ID" value="SDI23478.1"/>
    <property type="molecule type" value="Genomic_DNA"/>
</dbReference>